<keyword evidence="6" id="KW-1185">Reference proteome</keyword>
<name>A0ABM4DHE2_HYDVU</name>
<protein>
    <submittedName>
        <fullName evidence="7">Zinc finger BED domain-containing protein 4-like</fullName>
    </submittedName>
</protein>
<evidence type="ECO:0000313" key="7">
    <source>
        <dbReference type="RefSeq" id="XP_065673897.1"/>
    </source>
</evidence>
<proteinExistence type="predicted"/>
<evidence type="ECO:0000256" key="1">
    <source>
        <dbReference type="ARBA" id="ARBA00004123"/>
    </source>
</evidence>
<evidence type="ECO:0000256" key="4">
    <source>
        <dbReference type="ARBA" id="ARBA00022833"/>
    </source>
</evidence>
<keyword evidence="5" id="KW-0539">Nucleus</keyword>
<evidence type="ECO:0000256" key="2">
    <source>
        <dbReference type="ARBA" id="ARBA00022723"/>
    </source>
</evidence>
<dbReference type="PANTHER" id="PTHR46481:SF10">
    <property type="entry name" value="ZINC FINGER BED DOMAIN-CONTAINING PROTEIN 39"/>
    <property type="match status" value="1"/>
</dbReference>
<organism evidence="6 7">
    <name type="scientific">Hydra vulgaris</name>
    <name type="common">Hydra</name>
    <name type="synonym">Hydra attenuata</name>
    <dbReference type="NCBI Taxonomy" id="6087"/>
    <lineage>
        <taxon>Eukaryota</taxon>
        <taxon>Metazoa</taxon>
        <taxon>Cnidaria</taxon>
        <taxon>Hydrozoa</taxon>
        <taxon>Hydroidolina</taxon>
        <taxon>Anthoathecata</taxon>
        <taxon>Aplanulata</taxon>
        <taxon>Hydridae</taxon>
        <taxon>Hydra</taxon>
    </lineage>
</organism>
<gene>
    <name evidence="7" type="primary">LOC136090848</name>
</gene>
<sequence length="380" mass="43389">MLQSTIPNWVETSSKIESNSEKGQKFDPAYEKIKTALKDRLEEEVETVSIGLDAWSNFHHGYLGKTIHFISKNWERMKFCLSCSKFDDRHTAANIYQKIQETAEDWDITSKIGVCLRDNAANVKAAFNEPGCVYESAGCLNHSLQLVIKKELFSMETVETLVEKCRKLCTHASHSNVFYTELYKQQESQMGNKDRLGLKNDVATRWNSTFYMLERILHLKPAIAGTLLKLPSSGIEFSWEDWNICEKVVTILGIFEEATKLLLGNESCISSCIPILTTIIQSLETTTGDDDMITENRFLNMERLSIIPLQPYLTQVFSNMDYEKMFEVGKRLSNADVKEIKFIYSDLIEASVLENVTNGCQMIRELGRFIEVGSKKKKGF</sequence>
<evidence type="ECO:0000256" key="3">
    <source>
        <dbReference type="ARBA" id="ARBA00022771"/>
    </source>
</evidence>
<dbReference type="SUPFAM" id="SSF53098">
    <property type="entry name" value="Ribonuclease H-like"/>
    <property type="match status" value="1"/>
</dbReference>
<keyword evidence="4" id="KW-0862">Zinc</keyword>
<evidence type="ECO:0000256" key="5">
    <source>
        <dbReference type="ARBA" id="ARBA00023242"/>
    </source>
</evidence>
<dbReference type="InterPro" id="IPR012337">
    <property type="entry name" value="RNaseH-like_sf"/>
</dbReference>
<dbReference type="PANTHER" id="PTHR46481">
    <property type="entry name" value="ZINC FINGER BED DOMAIN-CONTAINING PROTEIN 4"/>
    <property type="match status" value="1"/>
</dbReference>
<accession>A0ABM4DHE2</accession>
<dbReference type="InterPro" id="IPR052035">
    <property type="entry name" value="ZnF_BED_domain_contain"/>
</dbReference>
<dbReference type="RefSeq" id="XP_065673897.1">
    <property type="nucleotide sequence ID" value="XM_065817825.1"/>
</dbReference>
<dbReference type="Proteomes" id="UP001652625">
    <property type="component" value="Chromosome 14"/>
</dbReference>
<keyword evidence="2" id="KW-0479">Metal-binding</keyword>
<keyword evidence="3" id="KW-0863">Zinc-finger</keyword>
<evidence type="ECO:0000313" key="6">
    <source>
        <dbReference type="Proteomes" id="UP001652625"/>
    </source>
</evidence>
<dbReference type="GeneID" id="136090848"/>
<comment type="subcellular location">
    <subcellularLocation>
        <location evidence="1">Nucleus</location>
    </subcellularLocation>
</comment>
<reference evidence="7" key="1">
    <citation type="submission" date="2025-08" db="UniProtKB">
        <authorList>
            <consortium name="RefSeq"/>
        </authorList>
    </citation>
    <scope>IDENTIFICATION</scope>
</reference>